<organism evidence="3">
    <name type="scientific">Thelazia callipaeda</name>
    <name type="common">Oriental eyeworm</name>
    <name type="synonym">Parasitic nematode</name>
    <dbReference type="NCBI Taxonomy" id="103827"/>
    <lineage>
        <taxon>Eukaryota</taxon>
        <taxon>Metazoa</taxon>
        <taxon>Ecdysozoa</taxon>
        <taxon>Nematoda</taxon>
        <taxon>Chromadorea</taxon>
        <taxon>Rhabditida</taxon>
        <taxon>Spirurina</taxon>
        <taxon>Spiruromorpha</taxon>
        <taxon>Thelazioidea</taxon>
        <taxon>Thelaziidae</taxon>
        <taxon>Thelazia</taxon>
    </lineage>
</organism>
<accession>A0A0N5CRU6</accession>
<evidence type="ECO:0000313" key="2">
    <source>
        <dbReference type="Proteomes" id="UP000276776"/>
    </source>
</evidence>
<evidence type="ECO:0000313" key="3">
    <source>
        <dbReference type="WBParaSite" id="TCLT_0000294601-mRNA-1"/>
    </source>
</evidence>
<reference evidence="3" key="1">
    <citation type="submission" date="2017-02" db="UniProtKB">
        <authorList>
            <consortium name="WormBaseParasite"/>
        </authorList>
    </citation>
    <scope>IDENTIFICATION</scope>
</reference>
<sequence length="67" mass="7919">MNDMKSMSLLKMILQALGLLLGQIAVLSMQRFFKTLPRKWFREHLHPIVRRILRCGLPADSLKPFRR</sequence>
<dbReference type="EMBL" id="UYYF01000827">
    <property type="protein sequence ID" value="VDM99169.1"/>
    <property type="molecule type" value="Genomic_DNA"/>
</dbReference>
<protein>
    <submittedName>
        <fullName evidence="3">Inner membrane protein</fullName>
    </submittedName>
</protein>
<dbReference type="WBParaSite" id="TCLT_0000294601-mRNA-1">
    <property type="protein sequence ID" value="TCLT_0000294601-mRNA-1"/>
    <property type="gene ID" value="TCLT_0000294601"/>
</dbReference>
<reference evidence="1 2" key="2">
    <citation type="submission" date="2018-11" db="EMBL/GenBank/DDBJ databases">
        <authorList>
            <consortium name="Pathogen Informatics"/>
        </authorList>
    </citation>
    <scope>NUCLEOTIDE SEQUENCE [LARGE SCALE GENOMIC DNA]</scope>
</reference>
<proteinExistence type="predicted"/>
<keyword evidence="2" id="KW-1185">Reference proteome</keyword>
<evidence type="ECO:0000313" key="1">
    <source>
        <dbReference type="EMBL" id="VDM99169.1"/>
    </source>
</evidence>
<dbReference type="AlphaFoldDB" id="A0A0N5CRU6"/>
<dbReference type="OrthoDB" id="5858090at2759"/>
<dbReference type="Proteomes" id="UP000276776">
    <property type="component" value="Unassembled WGS sequence"/>
</dbReference>
<name>A0A0N5CRU6_THECL</name>
<gene>
    <name evidence="1" type="ORF">TCLT_LOCUS2947</name>
</gene>